<dbReference type="PANTHER" id="PTHR43772">
    <property type="entry name" value="ENDO-1,4-BETA-XYLANASE"/>
    <property type="match status" value="1"/>
</dbReference>
<evidence type="ECO:0000256" key="4">
    <source>
        <dbReference type="ARBA" id="ARBA00023277"/>
    </source>
</evidence>
<keyword evidence="3 8" id="KW-0378">Hydrolase</keyword>
<feature type="active site" description="Proton acceptor" evidence="6">
    <location>
        <position position="51"/>
    </location>
</feature>
<keyword evidence="2" id="KW-0624">Polysaccharide degradation</keyword>
<dbReference type="SUPFAM" id="SSF75005">
    <property type="entry name" value="Arabinanase/levansucrase/invertase"/>
    <property type="match status" value="1"/>
</dbReference>
<dbReference type="Gene3D" id="2.115.10.20">
    <property type="entry name" value="Glycosyl hydrolase domain, family 43"/>
    <property type="match status" value="1"/>
</dbReference>
<protein>
    <submittedName>
        <fullName evidence="10">Family 43 glycosylhydrolase</fullName>
    </submittedName>
</protein>
<dbReference type="InterPro" id="IPR023296">
    <property type="entry name" value="Glyco_hydro_beta-prop_sf"/>
</dbReference>
<accession>A0A7K1Y386</accession>
<evidence type="ECO:0000256" key="7">
    <source>
        <dbReference type="PIRSR" id="PIRSR606710-2"/>
    </source>
</evidence>
<keyword evidence="5 8" id="KW-0326">Glycosidase</keyword>
<evidence type="ECO:0000256" key="8">
    <source>
        <dbReference type="RuleBase" id="RU361187"/>
    </source>
</evidence>
<comment type="similarity">
    <text evidence="1 8">Belongs to the glycosyl hydrolase 43 family.</text>
</comment>
<feature type="site" description="Important for catalytic activity, responsible for pKa modulation of the active site Glu and correct orientation of both the proton donor and substrate" evidence="7">
    <location>
        <position position="155"/>
    </location>
</feature>
<reference evidence="10 11" key="1">
    <citation type="submission" date="2019-11" db="EMBL/GenBank/DDBJ databases">
        <title>Pedobacter sp. HMF7056 Genome sequencing and assembly.</title>
        <authorList>
            <person name="Kang H."/>
            <person name="Kim H."/>
            <person name="Joh K."/>
        </authorList>
    </citation>
    <scope>NUCLEOTIDE SEQUENCE [LARGE SCALE GENOMIC DNA]</scope>
    <source>
        <strain evidence="10 11">HMF7056</strain>
    </source>
</reference>
<keyword evidence="4" id="KW-0119">Carbohydrate metabolism</keyword>
<dbReference type="PANTHER" id="PTHR43772:SF2">
    <property type="entry name" value="PUTATIVE (AFU_ORTHOLOGUE AFUA_2G04480)-RELATED"/>
    <property type="match status" value="1"/>
</dbReference>
<keyword evidence="9" id="KW-0732">Signal</keyword>
<evidence type="ECO:0000256" key="5">
    <source>
        <dbReference type="ARBA" id="ARBA00023295"/>
    </source>
</evidence>
<comment type="caution">
    <text evidence="10">The sequence shown here is derived from an EMBL/GenBank/DDBJ whole genome shotgun (WGS) entry which is preliminary data.</text>
</comment>
<feature type="chain" id="PRO_5029916673" evidence="9">
    <location>
        <begin position="21"/>
        <end position="320"/>
    </location>
</feature>
<evidence type="ECO:0000256" key="3">
    <source>
        <dbReference type="ARBA" id="ARBA00022801"/>
    </source>
</evidence>
<keyword evidence="11" id="KW-1185">Reference proteome</keyword>
<dbReference type="InterPro" id="IPR006710">
    <property type="entry name" value="Glyco_hydro_43"/>
</dbReference>
<evidence type="ECO:0000256" key="2">
    <source>
        <dbReference type="ARBA" id="ARBA00022651"/>
    </source>
</evidence>
<evidence type="ECO:0000256" key="6">
    <source>
        <dbReference type="PIRSR" id="PIRSR606710-1"/>
    </source>
</evidence>
<feature type="signal peptide" evidence="9">
    <location>
        <begin position="1"/>
        <end position="20"/>
    </location>
</feature>
<evidence type="ECO:0000256" key="1">
    <source>
        <dbReference type="ARBA" id="ARBA00009865"/>
    </source>
</evidence>
<dbReference type="Pfam" id="PF04616">
    <property type="entry name" value="Glyco_hydro_43"/>
    <property type="match status" value="1"/>
</dbReference>
<evidence type="ECO:0000313" key="11">
    <source>
        <dbReference type="Proteomes" id="UP000451233"/>
    </source>
</evidence>
<dbReference type="EMBL" id="WVHS01000006">
    <property type="protein sequence ID" value="MXV17745.1"/>
    <property type="molecule type" value="Genomic_DNA"/>
</dbReference>
<keyword evidence="2" id="KW-0858">Xylan degradation</keyword>
<evidence type="ECO:0000313" key="10">
    <source>
        <dbReference type="EMBL" id="MXV17745.1"/>
    </source>
</evidence>
<dbReference type="InterPro" id="IPR052176">
    <property type="entry name" value="Glycosyl_Hydrlase_43_Enz"/>
</dbReference>
<evidence type="ECO:0000256" key="9">
    <source>
        <dbReference type="SAM" id="SignalP"/>
    </source>
</evidence>
<dbReference type="GO" id="GO:0004553">
    <property type="term" value="F:hydrolase activity, hydrolyzing O-glycosyl compounds"/>
    <property type="evidence" value="ECO:0007669"/>
    <property type="project" value="InterPro"/>
</dbReference>
<dbReference type="Proteomes" id="UP000451233">
    <property type="component" value="Unassembled WGS sequence"/>
</dbReference>
<organism evidence="10 11">
    <name type="scientific">Hufsiella ginkgonis</name>
    <dbReference type="NCBI Taxonomy" id="2695274"/>
    <lineage>
        <taxon>Bacteria</taxon>
        <taxon>Pseudomonadati</taxon>
        <taxon>Bacteroidota</taxon>
        <taxon>Sphingobacteriia</taxon>
        <taxon>Sphingobacteriales</taxon>
        <taxon>Sphingobacteriaceae</taxon>
        <taxon>Hufsiella</taxon>
    </lineage>
</organism>
<feature type="active site" description="Proton donor" evidence="6">
    <location>
        <position position="205"/>
    </location>
</feature>
<dbReference type="RefSeq" id="WP_160908757.1">
    <property type="nucleotide sequence ID" value="NZ_WVHS01000006.1"/>
</dbReference>
<sequence>MKKILFIILPLLANAMALLAQTPANPVITGADPHAIRIRKEYWVYPTNSSDTGVFRRADRFFGYASRDLVKWENRGTLILQDDIAWIKDDSARSHSLWAPAMFRKGKKYYLYYSVGPQNPTPSRIGVAVSNSPAHGFKDSGKQLLTGGNGFEAIDPMVFKDPRTKNTYLYCGGSAGAKLRVFKLKANLVEIDHEVEVAQPPAFTEGAFMHVRNGIYYLSYSHGSWNNSSYSVHYATSKSAVGPWDYKGVVLASDSTHKGPGHHSFLADRSGKKWYIVYHRWEKTGEGPYRGARKTAVEEIRFTKTGDIEPIKMTDGVAAK</sequence>
<proteinExistence type="inferred from homology"/>
<gene>
    <name evidence="10" type="ORF">GS398_20765</name>
</gene>
<name>A0A7K1Y386_9SPHI</name>
<dbReference type="AlphaFoldDB" id="A0A7K1Y386"/>
<dbReference type="GO" id="GO:0045493">
    <property type="term" value="P:xylan catabolic process"/>
    <property type="evidence" value="ECO:0007669"/>
    <property type="project" value="UniProtKB-KW"/>
</dbReference>